<gene>
    <name evidence="2" type="ORF">MMYC01_202682</name>
</gene>
<keyword evidence="1" id="KW-1133">Transmembrane helix</keyword>
<proteinExistence type="predicted"/>
<dbReference type="EMBL" id="LCTW02000055">
    <property type="protein sequence ID" value="KXX80594.1"/>
    <property type="molecule type" value="Genomic_DNA"/>
</dbReference>
<evidence type="ECO:0000313" key="3">
    <source>
        <dbReference type="Proteomes" id="UP000078237"/>
    </source>
</evidence>
<feature type="transmembrane region" description="Helical" evidence="1">
    <location>
        <begin position="27"/>
        <end position="47"/>
    </location>
</feature>
<comment type="caution">
    <text evidence="2">The sequence shown here is derived from an EMBL/GenBank/DDBJ whole genome shotgun (WGS) entry which is preliminary data.</text>
</comment>
<dbReference type="Proteomes" id="UP000078237">
    <property type="component" value="Unassembled WGS sequence"/>
</dbReference>
<keyword evidence="3" id="KW-1185">Reference proteome</keyword>
<organism evidence="2 3">
    <name type="scientific">Madurella mycetomatis</name>
    <dbReference type="NCBI Taxonomy" id="100816"/>
    <lineage>
        <taxon>Eukaryota</taxon>
        <taxon>Fungi</taxon>
        <taxon>Dikarya</taxon>
        <taxon>Ascomycota</taxon>
        <taxon>Pezizomycotina</taxon>
        <taxon>Sordariomycetes</taxon>
        <taxon>Sordariomycetidae</taxon>
        <taxon>Sordariales</taxon>
        <taxon>Sordariales incertae sedis</taxon>
        <taxon>Madurella</taxon>
    </lineage>
</organism>
<protein>
    <submittedName>
        <fullName evidence="2">Uncharacterized protein</fullName>
    </submittedName>
</protein>
<dbReference type="OrthoDB" id="5421765at2759"/>
<evidence type="ECO:0000256" key="1">
    <source>
        <dbReference type="SAM" id="Phobius"/>
    </source>
</evidence>
<name>A0A175WCD9_9PEZI</name>
<dbReference type="AlphaFoldDB" id="A0A175WCD9"/>
<sequence length="349" mass="37279">MSDSTSSVLGLTTPATSVVSTSALTPLTAVGCLVVGLILGLAIAFFLSHRRKQLHQDSEHAFKERKVSSAAARPPAEAQLQLRKFLLESSPDAEIASELHSLDTLIQQHVENNYHLGCVQADPRALAVSLMQLGMDNGGGLAPETIAQLALDPNTRHVALRHVISQVLFTSVDVSARSQLSMLPAPLAAFLWSIPQRESGERNPKVSSLALNQWRTLSAFLLHPARSQRTPLPTSHTALAPQAAALAHALDSFLGYFAAGSDKEGRSQQRGHLEAVIAETTKFGYVLLSQPSEWRFVHVPGPSQQGQQGQQTDGALVAVVCPGLVKVTDKDGTPYPAPQEVVAPSTVLI</sequence>
<keyword evidence="1" id="KW-0812">Transmembrane</keyword>
<evidence type="ECO:0000313" key="2">
    <source>
        <dbReference type="EMBL" id="KXX80594.1"/>
    </source>
</evidence>
<keyword evidence="1" id="KW-0472">Membrane</keyword>
<reference evidence="2 3" key="1">
    <citation type="journal article" date="2016" name="Genome Announc.">
        <title>Genome Sequence of Madurella mycetomatis mm55, Isolated from a Human Mycetoma Case in Sudan.</title>
        <authorList>
            <person name="Smit S."/>
            <person name="Derks M.F."/>
            <person name="Bervoets S."/>
            <person name="Fahal A."/>
            <person name="van Leeuwen W."/>
            <person name="van Belkum A."/>
            <person name="van de Sande W.W."/>
        </authorList>
    </citation>
    <scope>NUCLEOTIDE SEQUENCE [LARGE SCALE GENOMIC DNA]</scope>
    <source>
        <strain evidence="3">mm55</strain>
    </source>
</reference>
<dbReference type="STRING" id="100816.A0A175WCD9"/>
<accession>A0A175WCD9</accession>
<dbReference type="VEuPathDB" id="FungiDB:MMYC01_202682"/>